<dbReference type="Proteomes" id="UP000799423">
    <property type="component" value="Unassembled WGS sequence"/>
</dbReference>
<evidence type="ECO:0000256" key="7">
    <source>
        <dbReference type="ARBA" id="ARBA00023277"/>
    </source>
</evidence>
<accession>A0A6A7AT76</accession>
<dbReference type="Pfam" id="PF07335">
    <property type="entry name" value="Glyco_hydro_75"/>
    <property type="match status" value="1"/>
</dbReference>
<keyword evidence="9 10" id="KW-0624">Polysaccharide degradation</keyword>
<reference evidence="11" key="1">
    <citation type="submission" date="2020-01" db="EMBL/GenBank/DDBJ databases">
        <authorList>
            <consortium name="DOE Joint Genome Institute"/>
            <person name="Haridas S."/>
            <person name="Albert R."/>
            <person name="Binder M."/>
            <person name="Bloem J."/>
            <person name="Labutti K."/>
            <person name="Salamov A."/>
            <person name="Andreopoulos B."/>
            <person name="Baker S.E."/>
            <person name="Barry K."/>
            <person name="Bills G."/>
            <person name="Bluhm B.H."/>
            <person name="Cannon C."/>
            <person name="Castanera R."/>
            <person name="Culley D.E."/>
            <person name="Daum C."/>
            <person name="Ezra D."/>
            <person name="Gonzalez J.B."/>
            <person name="Henrissat B."/>
            <person name="Kuo A."/>
            <person name="Liang C."/>
            <person name="Lipzen A."/>
            <person name="Lutzoni F."/>
            <person name="Magnuson J."/>
            <person name="Mondo S."/>
            <person name="Nolan M."/>
            <person name="Ohm R."/>
            <person name="Pangilinan J."/>
            <person name="Park H.-J."/>
            <person name="Ramirez L."/>
            <person name="Alfaro M."/>
            <person name="Sun H."/>
            <person name="Tritt A."/>
            <person name="Yoshinaga Y."/>
            <person name="Zwiers L.-H."/>
            <person name="Turgeon B.G."/>
            <person name="Goodwin S.B."/>
            <person name="Spatafora J.W."/>
            <person name="Crous P.W."/>
            <person name="Grigoriev I.V."/>
        </authorList>
    </citation>
    <scope>NUCLEOTIDE SEQUENCE</scope>
    <source>
        <strain evidence="11">IPT5</strain>
    </source>
</reference>
<evidence type="ECO:0000256" key="3">
    <source>
        <dbReference type="ARBA" id="ARBA00007799"/>
    </source>
</evidence>
<dbReference type="GO" id="GO:0016977">
    <property type="term" value="F:chitosanase activity"/>
    <property type="evidence" value="ECO:0007669"/>
    <property type="project" value="UniProtKB-EC"/>
</dbReference>
<dbReference type="GO" id="GO:0000272">
    <property type="term" value="P:polysaccharide catabolic process"/>
    <property type="evidence" value="ECO:0007669"/>
    <property type="project" value="UniProtKB-KW"/>
</dbReference>
<dbReference type="OrthoDB" id="4756206at2759"/>
<evidence type="ECO:0000256" key="1">
    <source>
        <dbReference type="ARBA" id="ARBA00000405"/>
    </source>
</evidence>
<keyword evidence="6 10" id="KW-0378">Hydrolase</keyword>
<keyword evidence="4" id="KW-0964">Secreted</keyword>
<keyword evidence="8 10" id="KW-0326">Glycosidase</keyword>
<comment type="similarity">
    <text evidence="3 10">Belongs to the glycosyl hydrolase 75 family.</text>
</comment>
<dbReference type="PANTHER" id="PTHR42061:SF6">
    <property type="entry name" value="ENDO-CHITOSANASE"/>
    <property type="match status" value="1"/>
</dbReference>
<evidence type="ECO:0000256" key="4">
    <source>
        <dbReference type="ARBA" id="ARBA00022525"/>
    </source>
</evidence>
<evidence type="ECO:0000313" key="11">
    <source>
        <dbReference type="EMBL" id="KAF2846526.1"/>
    </source>
</evidence>
<dbReference type="GO" id="GO:0005576">
    <property type="term" value="C:extracellular region"/>
    <property type="evidence" value="ECO:0007669"/>
    <property type="project" value="UniProtKB-SubCell"/>
</dbReference>
<dbReference type="EC" id="3.2.1.132" evidence="10"/>
<feature type="signal peptide" evidence="10">
    <location>
        <begin position="1"/>
        <end position="22"/>
    </location>
</feature>
<evidence type="ECO:0000313" key="12">
    <source>
        <dbReference type="Proteomes" id="UP000799423"/>
    </source>
</evidence>
<sequence>MHYSLSIAISTVILALTHGAASREVPENVRSFYNRIVADGSCPNPLQGGFHSAQNDSNDFGYCHDEKTGVIYLQGQNGQLVNMDIDCDGTQGGAGEDGRCGDSNDTQSQTSFKDTVAGYGAGVEDLNAKVHSYVVFGNDGTSPSFNPQEYGIEPLSLMAVVCGEKLVYGVWGDANGNDGQPLVGEASISLATACYGKENINGNAGHDENDVLYIAFPGGKAVPGAQGANWNPQSFEEFESSIETLGDELVATL</sequence>
<organism evidence="11 12">
    <name type="scientific">Plenodomus tracheiphilus IPT5</name>
    <dbReference type="NCBI Taxonomy" id="1408161"/>
    <lineage>
        <taxon>Eukaryota</taxon>
        <taxon>Fungi</taxon>
        <taxon>Dikarya</taxon>
        <taxon>Ascomycota</taxon>
        <taxon>Pezizomycotina</taxon>
        <taxon>Dothideomycetes</taxon>
        <taxon>Pleosporomycetidae</taxon>
        <taxon>Pleosporales</taxon>
        <taxon>Pleosporineae</taxon>
        <taxon>Leptosphaeriaceae</taxon>
        <taxon>Plenodomus</taxon>
    </lineage>
</organism>
<keyword evidence="5 10" id="KW-0732">Signal</keyword>
<comment type="subcellular location">
    <subcellularLocation>
        <location evidence="2 10">Secreted</location>
    </subcellularLocation>
</comment>
<comment type="catalytic activity">
    <reaction evidence="1 10">
        <text>Endohydrolysis of beta-(1-&gt;4)-linkages between D-glucosamine residues in a partly acetylated chitosan.</text>
        <dbReference type="EC" id="3.2.1.132"/>
    </reaction>
</comment>
<evidence type="ECO:0000256" key="5">
    <source>
        <dbReference type="ARBA" id="ARBA00022729"/>
    </source>
</evidence>
<proteinExistence type="inferred from homology"/>
<evidence type="ECO:0000256" key="8">
    <source>
        <dbReference type="ARBA" id="ARBA00023295"/>
    </source>
</evidence>
<evidence type="ECO:0000256" key="2">
    <source>
        <dbReference type="ARBA" id="ARBA00004613"/>
    </source>
</evidence>
<keyword evidence="12" id="KW-1185">Reference proteome</keyword>
<gene>
    <name evidence="11" type="ORF">T440DRAFT_458207</name>
</gene>
<evidence type="ECO:0000256" key="9">
    <source>
        <dbReference type="ARBA" id="ARBA00023326"/>
    </source>
</evidence>
<dbReference type="EMBL" id="MU006334">
    <property type="protein sequence ID" value="KAF2846526.1"/>
    <property type="molecule type" value="Genomic_DNA"/>
</dbReference>
<protein>
    <recommendedName>
        <fullName evidence="10">Endo-chitosanase</fullName>
        <ecNumber evidence="10">3.2.1.132</ecNumber>
    </recommendedName>
</protein>
<dbReference type="InterPro" id="IPR009939">
    <property type="entry name" value="Chitosanase_fungal"/>
</dbReference>
<feature type="chain" id="PRO_5025709961" description="Endo-chitosanase" evidence="10">
    <location>
        <begin position="23"/>
        <end position="253"/>
    </location>
</feature>
<evidence type="ECO:0000256" key="6">
    <source>
        <dbReference type="ARBA" id="ARBA00022801"/>
    </source>
</evidence>
<name>A0A6A7AT76_9PLEO</name>
<dbReference type="AlphaFoldDB" id="A0A6A7AT76"/>
<dbReference type="PANTHER" id="PTHR42061">
    <property type="entry name" value="ENDO-CHITOSANASE"/>
    <property type="match status" value="1"/>
</dbReference>
<comment type="function">
    <text evidence="10">Chitosanase catalyzing the endo-type cleavage of chitosan, the deacylated form of chitin. Chitosanase may be crucial in the degradation of the deacetylated portion of chitin in the fungal cell wall.</text>
</comment>
<evidence type="ECO:0000256" key="10">
    <source>
        <dbReference type="RuleBase" id="RU361208"/>
    </source>
</evidence>
<keyword evidence="7" id="KW-0119">Carbohydrate metabolism</keyword>